<gene>
    <name evidence="2" type="ORF">ACFQKB_45810</name>
</gene>
<organism evidence="2 3">
    <name type="scientific">Actinomadura yumaensis</name>
    <dbReference type="NCBI Taxonomy" id="111807"/>
    <lineage>
        <taxon>Bacteria</taxon>
        <taxon>Bacillati</taxon>
        <taxon>Actinomycetota</taxon>
        <taxon>Actinomycetes</taxon>
        <taxon>Streptosporangiales</taxon>
        <taxon>Thermomonosporaceae</taxon>
        <taxon>Actinomadura</taxon>
    </lineage>
</organism>
<dbReference type="PROSITE" id="PS51257">
    <property type="entry name" value="PROKAR_LIPOPROTEIN"/>
    <property type="match status" value="1"/>
</dbReference>
<dbReference type="Proteomes" id="UP001596380">
    <property type="component" value="Unassembled WGS sequence"/>
</dbReference>
<comment type="caution">
    <text evidence="2">The sequence shown here is derived from an EMBL/GenBank/DDBJ whole genome shotgun (WGS) entry which is preliminary data.</text>
</comment>
<evidence type="ECO:0000256" key="1">
    <source>
        <dbReference type="SAM" id="MobiDB-lite"/>
    </source>
</evidence>
<dbReference type="RefSeq" id="WP_378048014.1">
    <property type="nucleotide sequence ID" value="NZ_JBHSXE010000001.1"/>
</dbReference>
<evidence type="ECO:0000313" key="3">
    <source>
        <dbReference type="Proteomes" id="UP001596380"/>
    </source>
</evidence>
<proteinExistence type="predicted"/>
<feature type="region of interest" description="Disordered" evidence="1">
    <location>
        <begin position="24"/>
        <end position="62"/>
    </location>
</feature>
<sequence>MISPRVMLPAALAALVLCGCSGGGGDGEEGRRSPSASGGTGSSAPSDPAPSDPVAGGASAAPLDPAQVQGAWWTWAASSPSGRNPVEDRTGAFCAAGQPEGLWFLAGTFGGEAVRRCTVPAGRTLVAPLVNQVGDSEAACVRFLSGATGRMTVDGAARPVLRWRGVPVRASGVPRNPVTREGGAFGGYGCGLWASAPPLSPGTHRVAIRGTNETLRVSVDYVLTVPGA</sequence>
<name>A0ABW2CZE7_9ACTN</name>
<accession>A0ABW2CZE7</accession>
<protein>
    <submittedName>
        <fullName evidence="2">Uncharacterized protein</fullName>
    </submittedName>
</protein>
<reference evidence="3" key="1">
    <citation type="journal article" date="2019" name="Int. J. Syst. Evol. Microbiol.">
        <title>The Global Catalogue of Microorganisms (GCM) 10K type strain sequencing project: providing services to taxonomists for standard genome sequencing and annotation.</title>
        <authorList>
            <consortium name="The Broad Institute Genomics Platform"/>
            <consortium name="The Broad Institute Genome Sequencing Center for Infectious Disease"/>
            <person name="Wu L."/>
            <person name="Ma J."/>
        </authorList>
    </citation>
    <scope>NUCLEOTIDE SEQUENCE [LARGE SCALE GENOMIC DNA]</scope>
    <source>
        <strain evidence="3">JCM 3369</strain>
    </source>
</reference>
<dbReference type="EMBL" id="JBHSXS010000071">
    <property type="protein sequence ID" value="MFC6887146.1"/>
    <property type="molecule type" value="Genomic_DNA"/>
</dbReference>
<evidence type="ECO:0000313" key="2">
    <source>
        <dbReference type="EMBL" id="MFC6887146.1"/>
    </source>
</evidence>
<keyword evidence="3" id="KW-1185">Reference proteome</keyword>
<feature type="compositionally biased region" description="Low complexity" evidence="1">
    <location>
        <begin position="33"/>
        <end position="46"/>
    </location>
</feature>